<dbReference type="Gene3D" id="2.40.50.100">
    <property type="match status" value="1"/>
</dbReference>
<organism evidence="7 8">
    <name type="scientific">Fluviicoccus keumensis</name>
    <dbReference type="NCBI Taxonomy" id="1435465"/>
    <lineage>
        <taxon>Bacteria</taxon>
        <taxon>Pseudomonadati</taxon>
        <taxon>Pseudomonadota</taxon>
        <taxon>Gammaproteobacteria</taxon>
        <taxon>Moraxellales</taxon>
        <taxon>Moraxellaceae</taxon>
        <taxon>Fluviicoccus</taxon>
    </lineage>
</organism>
<dbReference type="EMBL" id="SHKX01000014">
    <property type="protein sequence ID" value="RZU38179.1"/>
    <property type="molecule type" value="Genomic_DNA"/>
</dbReference>
<dbReference type="Gene3D" id="1.10.287.470">
    <property type="entry name" value="Helix hairpin bin"/>
    <property type="match status" value="1"/>
</dbReference>
<dbReference type="GO" id="GO:1990281">
    <property type="term" value="C:efflux pump complex"/>
    <property type="evidence" value="ECO:0007669"/>
    <property type="project" value="TreeGrafter"/>
</dbReference>
<feature type="domain" description="CusB-like beta-barrel" evidence="4">
    <location>
        <begin position="233"/>
        <end position="298"/>
    </location>
</feature>
<evidence type="ECO:0000313" key="8">
    <source>
        <dbReference type="Proteomes" id="UP000292423"/>
    </source>
</evidence>
<dbReference type="SUPFAM" id="SSF111369">
    <property type="entry name" value="HlyD-like secretion proteins"/>
    <property type="match status" value="1"/>
</dbReference>
<dbReference type="InterPro" id="IPR058792">
    <property type="entry name" value="Beta-barrel_RND_2"/>
</dbReference>
<keyword evidence="3" id="KW-0732">Signal</keyword>
<dbReference type="AlphaFoldDB" id="A0A4Q7YND5"/>
<evidence type="ECO:0000256" key="3">
    <source>
        <dbReference type="SAM" id="SignalP"/>
    </source>
</evidence>
<evidence type="ECO:0000256" key="1">
    <source>
        <dbReference type="ARBA" id="ARBA00009477"/>
    </source>
</evidence>
<feature type="domain" description="CzcB-like barrel-sandwich hybrid" evidence="5">
    <location>
        <begin position="94"/>
        <end position="222"/>
    </location>
</feature>
<dbReference type="Pfam" id="PF25954">
    <property type="entry name" value="Beta-barrel_RND_2"/>
    <property type="match status" value="1"/>
</dbReference>
<dbReference type="PANTHER" id="PTHR30469">
    <property type="entry name" value="MULTIDRUG RESISTANCE PROTEIN MDTA"/>
    <property type="match status" value="1"/>
</dbReference>
<dbReference type="NCBIfam" id="TIGR01730">
    <property type="entry name" value="RND_mfp"/>
    <property type="match status" value="1"/>
</dbReference>
<feature type="domain" description="YknX-like C-terminal permuted SH3-like" evidence="6">
    <location>
        <begin position="305"/>
        <end position="374"/>
    </location>
</feature>
<dbReference type="Gene3D" id="2.40.30.170">
    <property type="match status" value="1"/>
</dbReference>
<dbReference type="GO" id="GO:0015562">
    <property type="term" value="F:efflux transmembrane transporter activity"/>
    <property type="evidence" value="ECO:0007669"/>
    <property type="project" value="TreeGrafter"/>
</dbReference>
<keyword evidence="2" id="KW-0175">Coiled coil</keyword>
<evidence type="ECO:0000259" key="6">
    <source>
        <dbReference type="Pfam" id="PF25989"/>
    </source>
</evidence>
<comment type="caution">
    <text evidence="7">The sequence shown here is derived from an EMBL/GenBank/DDBJ whole genome shotgun (WGS) entry which is preliminary data.</text>
</comment>
<evidence type="ECO:0000259" key="5">
    <source>
        <dbReference type="Pfam" id="PF25973"/>
    </source>
</evidence>
<feature type="chain" id="PRO_5021022865" evidence="3">
    <location>
        <begin position="42"/>
        <end position="380"/>
    </location>
</feature>
<feature type="signal peptide" evidence="3">
    <location>
        <begin position="1"/>
        <end position="41"/>
    </location>
</feature>
<comment type="similarity">
    <text evidence="1">Belongs to the membrane fusion protein (MFP) (TC 8.A.1) family.</text>
</comment>
<evidence type="ECO:0000256" key="2">
    <source>
        <dbReference type="SAM" id="Coils"/>
    </source>
</evidence>
<evidence type="ECO:0000259" key="4">
    <source>
        <dbReference type="Pfam" id="PF25954"/>
    </source>
</evidence>
<dbReference type="Pfam" id="PF25989">
    <property type="entry name" value="YknX_C"/>
    <property type="match status" value="1"/>
</dbReference>
<dbReference type="Gene3D" id="2.40.420.20">
    <property type="match status" value="1"/>
</dbReference>
<dbReference type="Proteomes" id="UP000292423">
    <property type="component" value="Unassembled WGS sequence"/>
</dbReference>
<reference evidence="7 8" key="1">
    <citation type="submission" date="2019-02" db="EMBL/GenBank/DDBJ databases">
        <title>Genomic Encyclopedia of Type Strains, Phase IV (KMG-IV): sequencing the most valuable type-strain genomes for metagenomic binning, comparative biology and taxonomic classification.</title>
        <authorList>
            <person name="Goeker M."/>
        </authorList>
    </citation>
    <scope>NUCLEOTIDE SEQUENCE [LARGE SCALE GENOMIC DNA]</scope>
    <source>
        <strain evidence="7 8">DSM 105135</strain>
    </source>
</reference>
<dbReference type="InterPro" id="IPR006143">
    <property type="entry name" value="RND_pump_MFP"/>
</dbReference>
<dbReference type="InterPro" id="IPR058647">
    <property type="entry name" value="BSH_CzcB-like"/>
</dbReference>
<accession>A0A4Q7YND5</accession>
<proteinExistence type="inferred from homology"/>
<dbReference type="PANTHER" id="PTHR30469:SF15">
    <property type="entry name" value="HLYD FAMILY OF SECRETION PROTEINS"/>
    <property type="match status" value="1"/>
</dbReference>
<keyword evidence="8" id="KW-1185">Reference proteome</keyword>
<gene>
    <name evidence="7" type="ORF">EV700_2757</name>
</gene>
<dbReference type="InterPro" id="IPR058637">
    <property type="entry name" value="YknX-like_C"/>
</dbReference>
<name>A0A4Q7YND5_9GAMM</name>
<dbReference type="OrthoDB" id="7265739at2"/>
<feature type="coiled-coil region" evidence="2">
    <location>
        <begin position="116"/>
        <end position="150"/>
    </location>
</feature>
<protein>
    <submittedName>
        <fullName evidence="7">RND family efflux transporter MFP subunit</fullName>
    </submittedName>
</protein>
<dbReference type="Pfam" id="PF25973">
    <property type="entry name" value="BSH_CzcB"/>
    <property type="match status" value="1"/>
</dbReference>
<sequence length="380" mass="39742">MNSPITSRILVQLTRKTPTMKTRLAALPLLAASLLVPAANAADKPAAALAPKPSLTVTVIQPQRMDIPLSAAANGSIAAWQEASVGNEAQGYRLAEVRVNVGDPVKKGQVLAVFAADMAQAELLQGKAAVAEAEANLAAASADAQRARDLQSNGALSAQKITQYLTAEKTAKARLDVQKAAVNALQIRLNQTQVKAPDDGIISARNATVGAVTPAGQELFRLIRQGRLEWRGEVAAADLAAIRPGQSVRVTPAGGSAIDGKVRMVAPTVDTATRNGLVYVDLPKPGAAKAGMFARGEFALGGKTGLTLPQTAVLLRDGYSYVFQVQPDNKVRQLKVSVGRRLGDRIEITTPLDANARFVTAGAGFLSDGDLVRVMPAPAR</sequence>
<evidence type="ECO:0000313" key="7">
    <source>
        <dbReference type="EMBL" id="RZU38179.1"/>
    </source>
</evidence>